<dbReference type="AlphaFoldDB" id="A0A3Q1HQQ2"/>
<organism evidence="4 5">
    <name type="scientific">Anabas testudineus</name>
    <name type="common">Climbing perch</name>
    <name type="synonym">Anthias testudineus</name>
    <dbReference type="NCBI Taxonomy" id="64144"/>
    <lineage>
        <taxon>Eukaryota</taxon>
        <taxon>Metazoa</taxon>
        <taxon>Chordata</taxon>
        <taxon>Craniata</taxon>
        <taxon>Vertebrata</taxon>
        <taxon>Euteleostomi</taxon>
        <taxon>Actinopterygii</taxon>
        <taxon>Neopterygii</taxon>
        <taxon>Teleostei</taxon>
        <taxon>Neoteleostei</taxon>
        <taxon>Acanthomorphata</taxon>
        <taxon>Anabantaria</taxon>
        <taxon>Anabantiformes</taxon>
        <taxon>Anabantoidei</taxon>
        <taxon>Anabantidae</taxon>
        <taxon>Anabas</taxon>
    </lineage>
</organism>
<dbReference type="OrthoDB" id="8662411at2759"/>
<dbReference type="GeneTree" id="ENSGT00980000198705"/>
<evidence type="ECO:0000256" key="1">
    <source>
        <dbReference type="SAM" id="Coils"/>
    </source>
</evidence>
<dbReference type="GO" id="GO:0007098">
    <property type="term" value="P:centrosome cycle"/>
    <property type="evidence" value="ECO:0007669"/>
    <property type="project" value="TreeGrafter"/>
</dbReference>
<dbReference type="STRING" id="64144.ENSATEP00000009709"/>
<evidence type="ECO:0000313" key="5">
    <source>
        <dbReference type="Proteomes" id="UP000265040"/>
    </source>
</evidence>
<proteinExistence type="predicted"/>
<feature type="region of interest" description="Disordered" evidence="2">
    <location>
        <begin position="25"/>
        <end position="60"/>
    </location>
</feature>
<dbReference type="RefSeq" id="XP_026227471.1">
    <property type="nucleotide sequence ID" value="XM_026371686.1"/>
</dbReference>
<evidence type="ECO:0000256" key="2">
    <source>
        <dbReference type="SAM" id="MobiDB-lite"/>
    </source>
</evidence>
<dbReference type="RefSeq" id="XP_026227472.1">
    <property type="nucleotide sequence ID" value="XM_026371687.1"/>
</dbReference>
<feature type="region of interest" description="Disordered" evidence="2">
    <location>
        <begin position="661"/>
        <end position="696"/>
    </location>
</feature>
<feature type="compositionally biased region" description="Polar residues" evidence="2">
    <location>
        <begin position="665"/>
        <end position="677"/>
    </location>
</feature>
<dbReference type="Proteomes" id="UP000265040">
    <property type="component" value="Chromosome 16"/>
</dbReference>
<dbReference type="InterPro" id="IPR052593">
    <property type="entry name" value="MT-associated_AKAP9-binding"/>
</dbReference>
<dbReference type="PANTHER" id="PTHR46501:SF6">
    <property type="entry name" value="SI:CH73-95L15.5"/>
    <property type="match status" value="1"/>
</dbReference>
<keyword evidence="1" id="KW-0175">Coiled coil</keyword>
<reference evidence="4" key="2">
    <citation type="submission" date="2025-08" db="UniProtKB">
        <authorList>
            <consortium name="Ensembl"/>
        </authorList>
    </citation>
    <scope>IDENTIFICATION</scope>
</reference>
<feature type="region of interest" description="Disordered" evidence="2">
    <location>
        <begin position="326"/>
        <end position="356"/>
    </location>
</feature>
<protein>
    <recommendedName>
        <fullName evidence="3">Short myomegalin-like EB1 binding protein N-terminal domain-containing protein</fullName>
    </recommendedName>
</protein>
<reference evidence="4" key="1">
    <citation type="submission" date="2021-04" db="EMBL/GenBank/DDBJ databases">
        <authorList>
            <consortium name="Wellcome Sanger Institute Data Sharing"/>
        </authorList>
    </citation>
    <scope>NUCLEOTIDE SEQUENCE [LARGE SCALE GENOMIC DNA]</scope>
</reference>
<dbReference type="InParanoid" id="A0A3Q1HQQ2"/>
<dbReference type="GO" id="GO:0005794">
    <property type="term" value="C:Golgi apparatus"/>
    <property type="evidence" value="ECO:0007669"/>
    <property type="project" value="TreeGrafter"/>
</dbReference>
<dbReference type="GO" id="GO:0060090">
    <property type="term" value="F:molecular adaptor activity"/>
    <property type="evidence" value="ECO:0007669"/>
    <property type="project" value="TreeGrafter"/>
</dbReference>
<dbReference type="GO" id="GO:0005813">
    <property type="term" value="C:centrosome"/>
    <property type="evidence" value="ECO:0007669"/>
    <property type="project" value="TreeGrafter"/>
</dbReference>
<sequence length="756" mass="85730">MMSSRGKNDLCKICGGALQGNQRRWLFGGQNKKNGQPRTPRESWRGGSLSQSTHSSPWGSTLSLGSSASLSKSQSSLNSPSKAIDVLSVLTHILGHSVPRVSGQGEFVCSKCVCLLERVFKFDSVIARVRVLSSERLQKLTQERDKIRQWVRQNFSQRHPVDFQSRGSTSEDDGETEKEGYREMLKENMALSEYECWSEKWDTCPYFIKTGKRCRKGKGCEGCDSLRVSDSDYESVCGVPRNLPLRPFSPLPLSRDKSQSMPLHWQKVPSINSSPASLAGSSLSLRASSCTESIHSLDSLDGNDPFDSPDDPSLNFMLKELKSIEGKPISSPSGSRIPVLGRKDERHSGKTGEISSPSVNRVLDLEDLEHKGDEMDGEDGDVLTELRDEFMPLNRESTNGRVQHAVKHLRVQLDKALSRIRTLEDELKHGRSKSSEVNGSEDWAPLFKEGGNSSLLQSLSHSLHSRERLIQECMALMRRLCVEEEAGTELADKLTEKLSENLKEVLADNKADLESLRSEMTEKEKSMEREIEALRKAARDREKDLNTLNTVLQCNQDIINDLRVALGEKERLLNEVDKDREVWRQRDRALTVVLQEKEALIRCLKEELESYQKDMQELGEGRADSAALLKEREGISATLCQEVTKLTAALQKYQDMVKNQEESHSQTVSSLTAQLTDTRQELRQKEKEKKEAERTWQNIKEDRDKEERKLRSSLEKRDKLIEQILLDAEERDQLFRELQQNLVNKREPVAAVRHTL</sequence>
<dbReference type="Ensembl" id="ENSATET00000009881.3">
    <property type="protein sequence ID" value="ENSATEP00000009709.2"/>
    <property type="gene ID" value="ENSATEG00000006811.3"/>
</dbReference>
<feature type="compositionally biased region" description="Polar residues" evidence="2">
    <location>
        <begin position="48"/>
        <end position="59"/>
    </location>
</feature>
<evidence type="ECO:0000313" key="4">
    <source>
        <dbReference type="Ensembl" id="ENSATEP00000009709.2"/>
    </source>
</evidence>
<feature type="domain" description="Short myomegalin-like EB1 binding protein N-terminal" evidence="3">
    <location>
        <begin position="180"/>
        <end position="299"/>
    </location>
</feature>
<dbReference type="FunCoup" id="A0A3Q1HQQ2">
    <property type="interactions" value="29"/>
</dbReference>
<feature type="compositionally biased region" description="Basic and acidic residues" evidence="2">
    <location>
        <begin position="678"/>
        <end position="696"/>
    </location>
</feature>
<dbReference type="InterPro" id="IPR040947">
    <property type="entry name" value="SMYLE_N"/>
</dbReference>
<name>A0A3Q1HQQ2_ANATE</name>
<feature type="compositionally biased region" description="Basic and acidic residues" evidence="2">
    <location>
        <begin position="341"/>
        <end position="350"/>
    </location>
</feature>
<dbReference type="PANTHER" id="PTHR46501">
    <property type="entry name" value="MYOMEGALIN"/>
    <property type="match status" value="1"/>
</dbReference>
<feature type="coiled-coil region" evidence="1">
    <location>
        <begin position="499"/>
        <end position="544"/>
    </location>
</feature>
<evidence type="ECO:0000259" key="3">
    <source>
        <dbReference type="Pfam" id="PF18615"/>
    </source>
</evidence>
<feature type="coiled-coil region" evidence="1">
    <location>
        <begin position="406"/>
        <end position="433"/>
    </location>
</feature>
<dbReference type="GO" id="GO:0090063">
    <property type="term" value="P:positive regulation of microtubule nucleation"/>
    <property type="evidence" value="ECO:0007669"/>
    <property type="project" value="TreeGrafter"/>
</dbReference>
<accession>A0A3Q1HQQ2</accession>
<dbReference type="Pfam" id="PF18615">
    <property type="entry name" value="SMYLE_N"/>
    <property type="match status" value="1"/>
</dbReference>
<dbReference type="GeneID" id="113169905"/>
<dbReference type="GO" id="GO:1903358">
    <property type="term" value="P:regulation of Golgi organization"/>
    <property type="evidence" value="ECO:0007669"/>
    <property type="project" value="TreeGrafter"/>
</dbReference>
<keyword evidence="5" id="KW-1185">Reference proteome</keyword>
<reference evidence="4" key="3">
    <citation type="submission" date="2025-09" db="UniProtKB">
        <authorList>
            <consortium name="Ensembl"/>
        </authorList>
    </citation>
    <scope>IDENTIFICATION</scope>
</reference>